<dbReference type="GO" id="GO:0003924">
    <property type="term" value="F:GTPase activity"/>
    <property type="evidence" value="ECO:0007669"/>
    <property type="project" value="InterPro"/>
</dbReference>
<dbReference type="RefSeq" id="WP_076348228.1">
    <property type="nucleotide sequence ID" value="NZ_CP019082.1"/>
</dbReference>
<dbReference type="Pfam" id="PF02824">
    <property type="entry name" value="TGS"/>
    <property type="match status" value="1"/>
</dbReference>
<dbReference type="InterPro" id="IPR004095">
    <property type="entry name" value="TGS"/>
</dbReference>
<dbReference type="STRING" id="1387353.BSF38_03793"/>
<dbReference type="KEGG" id="pbor:BSF38_03793"/>
<dbReference type="InterPro" id="IPR006073">
    <property type="entry name" value="GTP-bd"/>
</dbReference>
<dbReference type="Gene3D" id="3.40.50.300">
    <property type="entry name" value="P-loop containing nucleotide triphosphate hydrolases"/>
    <property type="match status" value="1"/>
</dbReference>
<organism evidence="2 3">
    <name type="scientific">Paludisphaera borealis</name>
    <dbReference type="NCBI Taxonomy" id="1387353"/>
    <lineage>
        <taxon>Bacteria</taxon>
        <taxon>Pseudomonadati</taxon>
        <taxon>Planctomycetota</taxon>
        <taxon>Planctomycetia</taxon>
        <taxon>Isosphaerales</taxon>
        <taxon>Isosphaeraceae</taxon>
        <taxon>Paludisphaera</taxon>
    </lineage>
</organism>
<protein>
    <submittedName>
        <fullName evidence="2">GTPase Obg/CgtA</fullName>
        <ecNumber evidence="2">3.6.5.-</ecNumber>
    </submittedName>
</protein>
<dbReference type="EC" id="3.6.5.-" evidence="2"/>
<keyword evidence="3" id="KW-1185">Reference proteome</keyword>
<dbReference type="Proteomes" id="UP000186309">
    <property type="component" value="Chromosome"/>
</dbReference>
<proteinExistence type="predicted"/>
<dbReference type="EMBL" id="CP019082">
    <property type="protein sequence ID" value="APW62255.1"/>
    <property type="molecule type" value="Genomic_DNA"/>
</dbReference>
<dbReference type="GO" id="GO:0005525">
    <property type="term" value="F:GTP binding"/>
    <property type="evidence" value="ECO:0007669"/>
    <property type="project" value="InterPro"/>
</dbReference>
<dbReference type="Gene3D" id="3.10.20.30">
    <property type="match status" value="1"/>
</dbReference>
<feature type="domain" description="TGS" evidence="1">
    <location>
        <begin position="256"/>
        <end position="330"/>
    </location>
</feature>
<dbReference type="SUPFAM" id="SSF81271">
    <property type="entry name" value="TGS-like"/>
    <property type="match status" value="1"/>
</dbReference>
<gene>
    <name evidence="2" type="primary">cgtA</name>
    <name evidence="2" type="ORF">BSF38_03793</name>
</gene>
<evidence type="ECO:0000259" key="1">
    <source>
        <dbReference type="PROSITE" id="PS51880"/>
    </source>
</evidence>
<dbReference type="Pfam" id="PF01926">
    <property type="entry name" value="MMR_HSR1"/>
    <property type="match status" value="1"/>
</dbReference>
<dbReference type="OrthoDB" id="257487at2"/>
<keyword evidence="2" id="KW-0378">Hydrolase</keyword>
<dbReference type="InterPro" id="IPR012675">
    <property type="entry name" value="Beta-grasp_dom_sf"/>
</dbReference>
<dbReference type="AlphaFoldDB" id="A0A1U7CTI8"/>
<reference evidence="3" key="1">
    <citation type="submission" date="2016-12" db="EMBL/GenBank/DDBJ databases">
        <title>Comparative genomics of four Isosphaeraceae planctomycetes: a common pool of plasmids and glycoside hydrolase genes.</title>
        <authorList>
            <person name="Ivanova A."/>
        </authorList>
    </citation>
    <scope>NUCLEOTIDE SEQUENCE [LARGE SCALE GENOMIC DNA]</scope>
    <source>
        <strain evidence="3">PX4</strain>
    </source>
</reference>
<dbReference type="PRINTS" id="PR00326">
    <property type="entry name" value="GTP1OBG"/>
</dbReference>
<dbReference type="InterPro" id="IPR045001">
    <property type="entry name" value="DRG"/>
</dbReference>
<dbReference type="InterPro" id="IPR012676">
    <property type="entry name" value="TGS-like"/>
</dbReference>
<sequence length="331" mass="36072">MPANLPPQYLKAELEYRALANPGDRLEKLRELYRMLPKHKGTEKLQSDLKQKMSRLKDEIEGAGPGAKKQGPSHRLPHEGAGRIVLVGPPNAGKSAILAALTNAKPEIAAYPFTTRAPQPGILDYHGVAVQLIDLPAISPDFLEPWVPGMIRSADAAILAADLASDDVAEGLDAALDRLAAERVQLVGELPFDDDDESTRHVKTVMAATKLDAPGAGDRLEIVREWFGTRFPMLPVSAESGEGLETLREAAYHSLGLLRIYTKIPGRPADRTKPFTVPIGSTVLDLAREVHRDFESSLKFAKIWGSGVFDGQSVKRDHELHDGDIVELHAT</sequence>
<evidence type="ECO:0000313" key="2">
    <source>
        <dbReference type="EMBL" id="APW62255.1"/>
    </source>
</evidence>
<accession>A0A1U7CTI8</accession>
<evidence type="ECO:0000313" key="3">
    <source>
        <dbReference type="Proteomes" id="UP000186309"/>
    </source>
</evidence>
<dbReference type="PROSITE" id="PS51880">
    <property type="entry name" value="TGS"/>
    <property type="match status" value="1"/>
</dbReference>
<dbReference type="InterPro" id="IPR027417">
    <property type="entry name" value="P-loop_NTPase"/>
</dbReference>
<name>A0A1U7CTI8_9BACT</name>
<dbReference type="PANTHER" id="PTHR43127">
    <property type="entry name" value="DEVELOPMENTALLY-REGULATED GTP-BINDING PROTEIN 2"/>
    <property type="match status" value="1"/>
</dbReference>
<dbReference type="SUPFAM" id="SSF52540">
    <property type="entry name" value="P-loop containing nucleoside triphosphate hydrolases"/>
    <property type="match status" value="1"/>
</dbReference>